<accession>A0A9W6BTQ2</accession>
<name>A0A9W6BTQ2_9CHLO</name>
<sequence length="636" mass="69352">MHASPERLGGCDVMSGLEHMLLVIGSISIVSAFQGDDRELQESDAALARLTRKHARNQFIMLNCPEYPDPVTGLMTPDPNCNVPWARIASGDAEVEAFQRDYQVEAGDIIAVYAGTTIDLRAVVFIVDFCGWRNPFRSAEEATKAMLRVPGAVEGNLQNYYETCSYGKITLQPNNVAVVGPIAIECNATYSNGVWTVPSNSRSSCGVAEQFSWIQQAEAKAKELFPNDAKLQAILRWPTRRVMVLVPKEAPCPWAGLAYMGSTGDQKSFVKTDPTKTVPVDVRVAYHELQHNMGLQHARRGYDEYGDETDPMGTSPATSQGVHCHNAPSNWRIGWATPVPNGDLTANSFTPSANRRTFVIPDSGRSDKNMVIVSPGSKNVLTRIQRDIITSDVIPYPKYFLSYRVRNTTWGGYDNGLRSTYDRKVLVHQYNGTVSTGFVTEQPNFITSGGADLMLDGPFVPYDSATGLGGGLRFKVISVGDTSATVEVCRMYSRTEGTPGSAECQANIDRDCDGLVGNNDPDCGAAARSPPTPPSPRSPPPPRISSPPPSPPPRRSPPMPRPSPRKRPPPSPRPGSKTTKATVRAPPPPSDEEAVTPYALENDVVPCRQHPLSVVIPALCAIMLQLYLSRTNLWTR</sequence>
<protein>
    <recommendedName>
        <fullName evidence="2">Peptidase M11 gametolysin domain-containing protein</fullName>
    </recommendedName>
</protein>
<keyword evidence="4" id="KW-1185">Reference proteome</keyword>
<evidence type="ECO:0000256" key="1">
    <source>
        <dbReference type="SAM" id="MobiDB-lite"/>
    </source>
</evidence>
<dbReference type="AlphaFoldDB" id="A0A9W6BTQ2"/>
<feature type="domain" description="Peptidase M11 gametolysin" evidence="2">
    <location>
        <begin position="123"/>
        <end position="438"/>
    </location>
</feature>
<feature type="region of interest" description="Disordered" evidence="1">
    <location>
        <begin position="519"/>
        <end position="594"/>
    </location>
</feature>
<proteinExistence type="predicted"/>
<organism evidence="3 4">
    <name type="scientific">Pleodorina starrii</name>
    <dbReference type="NCBI Taxonomy" id="330485"/>
    <lineage>
        <taxon>Eukaryota</taxon>
        <taxon>Viridiplantae</taxon>
        <taxon>Chlorophyta</taxon>
        <taxon>core chlorophytes</taxon>
        <taxon>Chlorophyceae</taxon>
        <taxon>CS clade</taxon>
        <taxon>Chlamydomonadales</taxon>
        <taxon>Volvocaceae</taxon>
        <taxon>Pleodorina</taxon>
    </lineage>
</organism>
<comment type="caution">
    <text evidence="3">The sequence shown here is derived from an EMBL/GenBank/DDBJ whole genome shotgun (WGS) entry which is preliminary data.</text>
</comment>
<evidence type="ECO:0000259" key="2">
    <source>
        <dbReference type="Pfam" id="PF05548"/>
    </source>
</evidence>
<dbReference type="Proteomes" id="UP001165080">
    <property type="component" value="Unassembled WGS sequence"/>
</dbReference>
<gene>
    <name evidence="3" type="primary">PLESTMB000752</name>
    <name evidence="3" type="ORF">PLESTB_001310200</name>
</gene>
<evidence type="ECO:0000313" key="4">
    <source>
        <dbReference type="Proteomes" id="UP001165080"/>
    </source>
</evidence>
<feature type="compositionally biased region" description="Pro residues" evidence="1">
    <location>
        <begin position="530"/>
        <end position="562"/>
    </location>
</feature>
<dbReference type="EMBL" id="BRXU01000021">
    <property type="protein sequence ID" value="GLC58029.1"/>
    <property type="molecule type" value="Genomic_DNA"/>
</dbReference>
<dbReference type="Pfam" id="PF05548">
    <property type="entry name" value="Peptidase_M11"/>
    <property type="match status" value="1"/>
</dbReference>
<evidence type="ECO:0000313" key="3">
    <source>
        <dbReference type="EMBL" id="GLC58029.1"/>
    </source>
</evidence>
<dbReference type="InterPro" id="IPR008752">
    <property type="entry name" value="Peptidase_M11"/>
</dbReference>
<dbReference type="SUPFAM" id="SSF55486">
    <property type="entry name" value="Metalloproteases ('zincins'), catalytic domain"/>
    <property type="match status" value="1"/>
</dbReference>
<reference evidence="3 4" key="1">
    <citation type="journal article" date="2023" name="Commun. Biol.">
        <title>Reorganization of the ancestral sex-determining regions during the evolution of trioecy in Pleodorina starrii.</title>
        <authorList>
            <person name="Takahashi K."/>
            <person name="Suzuki S."/>
            <person name="Kawai-Toyooka H."/>
            <person name="Yamamoto K."/>
            <person name="Hamaji T."/>
            <person name="Ootsuki R."/>
            <person name="Yamaguchi H."/>
            <person name="Kawachi M."/>
            <person name="Higashiyama T."/>
            <person name="Nozaki H."/>
        </authorList>
    </citation>
    <scope>NUCLEOTIDE SEQUENCE [LARGE SCALE GENOMIC DNA]</scope>
    <source>
        <strain evidence="3 4">NIES-4479</strain>
    </source>
</reference>